<keyword evidence="1" id="KW-0547">Nucleotide-binding</keyword>
<feature type="domain" description="HTH luxR-type" evidence="3">
    <location>
        <begin position="844"/>
        <end position="906"/>
    </location>
</feature>
<dbReference type="PANTHER" id="PTHR16305">
    <property type="entry name" value="TESTICULAR SOLUBLE ADENYLYL CYCLASE"/>
    <property type="match status" value="1"/>
</dbReference>
<dbReference type="CDD" id="cd06170">
    <property type="entry name" value="LuxR_C_like"/>
    <property type="match status" value="1"/>
</dbReference>
<dbReference type="SUPFAM" id="SSF46894">
    <property type="entry name" value="C-terminal effector domain of the bipartite response regulators"/>
    <property type="match status" value="1"/>
</dbReference>
<dbReference type="GO" id="GO:0005737">
    <property type="term" value="C:cytoplasm"/>
    <property type="evidence" value="ECO:0007669"/>
    <property type="project" value="TreeGrafter"/>
</dbReference>
<evidence type="ECO:0000259" key="3">
    <source>
        <dbReference type="PROSITE" id="PS50043"/>
    </source>
</evidence>
<proteinExistence type="predicted"/>
<name>A0A9W6PW86_9ACTN</name>
<dbReference type="GO" id="GO:0006355">
    <property type="term" value="P:regulation of DNA-templated transcription"/>
    <property type="evidence" value="ECO:0007669"/>
    <property type="project" value="InterPro"/>
</dbReference>
<reference evidence="4" key="1">
    <citation type="submission" date="2023-02" db="EMBL/GenBank/DDBJ databases">
        <title>Actinomadura rubrobrunea NBRC 14622.</title>
        <authorList>
            <person name="Ichikawa N."/>
            <person name="Sato H."/>
            <person name="Tonouchi N."/>
        </authorList>
    </citation>
    <scope>NUCLEOTIDE SEQUENCE</scope>
    <source>
        <strain evidence="4">NBRC 14622</strain>
    </source>
</reference>
<dbReference type="InterPro" id="IPR041664">
    <property type="entry name" value="AAA_16"/>
</dbReference>
<dbReference type="Gene3D" id="1.25.40.10">
    <property type="entry name" value="Tetratricopeptide repeat domain"/>
    <property type="match status" value="1"/>
</dbReference>
<dbReference type="Gene3D" id="1.10.10.10">
    <property type="entry name" value="Winged helix-like DNA-binding domain superfamily/Winged helix DNA-binding domain"/>
    <property type="match status" value="1"/>
</dbReference>
<dbReference type="SUPFAM" id="SSF52540">
    <property type="entry name" value="P-loop containing nucleoside triphosphate hydrolases"/>
    <property type="match status" value="1"/>
</dbReference>
<sequence length="906" mass="96943">MTLGTTPEETALYGRDRELAALRGLLDRARTGQGGALAVVGPPGIGRTSLLDAAAAQAPPRFRTLGARGIPQEAAVPYAGLHRLLRPLADPARRSPAGRRDALAPLLGHGGAVTAPRFTLFTAVYELLAEAAAARPLLCVVDDAHLLDAVSLDALTYAARRVRGDRIAMVFAVCGDEGPADVPRLVLPPLDDAAALRLLDRLTRGLIREDLAEELVELAAGRPLALVELAEALTPEQLAGTAAPPRALPARSRLRALYRQRYLTLPTGARRLVLLAAADDRLDLDALARAADLADLDAARASGLLRVDGDAVAMPPLARSSVYADASPLERRWAHARLADVLDREEQRARRARHRAAAVEHPDDALADELAEAASRVRGDRLDASRTWQRAAELTTDLDLKADRYVRAAADAWRAGRPRRARAMLRPVLPCADAPERLGRVRLLQGEIELYDGSPAIAAGILREAADHLAETDHAAAATTLMKAAHAAESGGDLHSFVAVADHAAAASLDGPVAELASAHLTGLAAAFRGRHGTASRHLATALDLADKVDDGTALMYATYAAIVCGDERRAHELAARAVARVRCGGDPVQEPQALAMLAHTELFLGRYTAATAIAQEGLHLARAAGQRNVAADHLATIALVTAFRGDRAATLRHLDGLTETVGRHGLARPAAYGSWALACLDLADDRPGDALARLRLLTGTDSAHPAVAVMATAHLVEAAVRCGRPDEARRVCEPYDRWAHGTGSPGLRALALRCRALLADDEDTATRHFEEALRLHGHCDATFELARTELLYGHRLRRDRRPREARGHLRAAMQIFDAYDAETWAERARAELRAAGEAVDGGGTVDLDRLTAQQLQIARLVAAGATNREIAARLTLSPRTVDHHLRNVFTRLGIRSRVELARLLT</sequence>
<dbReference type="PROSITE" id="PS00622">
    <property type="entry name" value="HTH_LUXR_1"/>
    <property type="match status" value="1"/>
</dbReference>
<dbReference type="Pfam" id="PF00196">
    <property type="entry name" value="GerE"/>
    <property type="match status" value="1"/>
</dbReference>
<dbReference type="Proteomes" id="UP001165124">
    <property type="component" value="Unassembled WGS sequence"/>
</dbReference>
<protein>
    <submittedName>
        <fullName evidence="4">Helix-turn-helix transcriptional regulator</fullName>
    </submittedName>
</protein>
<dbReference type="InterPro" id="IPR016032">
    <property type="entry name" value="Sig_transdc_resp-reg_C-effctor"/>
</dbReference>
<dbReference type="EMBL" id="BSRZ01000006">
    <property type="protein sequence ID" value="GLW64822.1"/>
    <property type="molecule type" value="Genomic_DNA"/>
</dbReference>
<dbReference type="RefSeq" id="WP_067907193.1">
    <property type="nucleotide sequence ID" value="NZ_BSRZ01000006.1"/>
</dbReference>
<dbReference type="GO" id="GO:0005524">
    <property type="term" value="F:ATP binding"/>
    <property type="evidence" value="ECO:0007669"/>
    <property type="project" value="UniProtKB-KW"/>
</dbReference>
<keyword evidence="5" id="KW-1185">Reference proteome</keyword>
<dbReference type="PROSITE" id="PS50043">
    <property type="entry name" value="HTH_LUXR_2"/>
    <property type="match status" value="1"/>
</dbReference>
<dbReference type="SMART" id="SM00421">
    <property type="entry name" value="HTH_LUXR"/>
    <property type="match status" value="1"/>
</dbReference>
<accession>A0A9W6PW86</accession>
<dbReference type="InterPro" id="IPR011990">
    <property type="entry name" value="TPR-like_helical_dom_sf"/>
</dbReference>
<dbReference type="InterPro" id="IPR027417">
    <property type="entry name" value="P-loop_NTPase"/>
</dbReference>
<keyword evidence="2" id="KW-0067">ATP-binding</keyword>
<comment type="caution">
    <text evidence="4">The sequence shown here is derived from an EMBL/GenBank/DDBJ whole genome shotgun (WGS) entry which is preliminary data.</text>
</comment>
<dbReference type="Pfam" id="PF13191">
    <property type="entry name" value="AAA_16"/>
    <property type="match status" value="1"/>
</dbReference>
<evidence type="ECO:0000313" key="4">
    <source>
        <dbReference type="EMBL" id="GLW64822.1"/>
    </source>
</evidence>
<evidence type="ECO:0000256" key="2">
    <source>
        <dbReference type="ARBA" id="ARBA00022840"/>
    </source>
</evidence>
<evidence type="ECO:0000256" key="1">
    <source>
        <dbReference type="ARBA" id="ARBA00022741"/>
    </source>
</evidence>
<dbReference type="InterPro" id="IPR036388">
    <property type="entry name" value="WH-like_DNA-bd_sf"/>
</dbReference>
<evidence type="ECO:0000313" key="5">
    <source>
        <dbReference type="Proteomes" id="UP001165124"/>
    </source>
</evidence>
<dbReference type="AlphaFoldDB" id="A0A9W6PW86"/>
<dbReference type="InterPro" id="IPR000792">
    <property type="entry name" value="Tscrpt_reg_LuxR_C"/>
</dbReference>
<dbReference type="GO" id="GO:0004016">
    <property type="term" value="F:adenylate cyclase activity"/>
    <property type="evidence" value="ECO:0007669"/>
    <property type="project" value="TreeGrafter"/>
</dbReference>
<organism evidence="4 5">
    <name type="scientific">Actinomadura rubrobrunea</name>
    <dbReference type="NCBI Taxonomy" id="115335"/>
    <lineage>
        <taxon>Bacteria</taxon>
        <taxon>Bacillati</taxon>
        <taxon>Actinomycetota</taxon>
        <taxon>Actinomycetes</taxon>
        <taxon>Streptosporangiales</taxon>
        <taxon>Thermomonosporaceae</taxon>
        <taxon>Actinomadura</taxon>
    </lineage>
</organism>
<dbReference type="PANTHER" id="PTHR16305:SF35">
    <property type="entry name" value="TRANSCRIPTIONAL ACTIVATOR DOMAIN"/>
    <property type="match status" value="1"/>
</dbReference>
<dbReference type="PRINTS" id="PR00038">
    <property type="entry name" value="HTHLUXR"/>
</dbReference>
<dbReference type="GO" id="GO:0003677">
    <property type="term" value="F:DNA binding"/>
    <property type="evidence" value="ECO:0007669"/>
    <property type="project" value="InterPro"/>
</dbReference>
<gene>
    <name evidence="4" type="ORF">Arub01_30660</name>
</gene>